<sequence>MILRLALSTYLVLFAALFRMSASAQTSDTLRLSLPDAEQLLLQKSIPLLTQRYNIDSAKAGIITAKLWDNPQVTFENALYNHTTKKWFDFSYESQNTFQAEQLFKLAGKRNKAVKLAQSGVKMSEYQFYDLLRTLRFSLHDNFYDLYYKQRSLQTFASQIAFLQTVVTVFTAQKELGNIAPKEIVRIKSMLYDLQHDHLALQQDIQETQSDLALLIRVPAGTVIQPVLPEGMSDKPLAAQQNFQSLLDTARANRYDLKIAQETVNYNNLNLRLQKSMAVPDLQVGFAYDKQGNFERNYNGLNVSMPLPFFNRNQGNIKIAKVSLESSKLQLEGQEDQLAHEVMNSYQQALRTEQLVGEFDPGFENEYTTMMNEVEKNFRLHNIGLLEFIDLYDAYRNNVLKMNELKYDRLHALESLNFSTGTPIFHP</sequence>
<dbReference type="STRING" id="29529.SAMN04488122_6724"/>
<dbReference type="OrthoDB" id="9791261at2"/>
<organism evidence="3 4">
    <name type="scientific">Chitinophaga arvensicola</name>
    <dbReference type="NCBI Taxonomy" id="29529"/>
    <lineage>
        <taxon>Bacteria</taxon>
        <taxon>Pseudomonadati</taxon>
        <taxon>Bacteroidota</taxon>
        <taxon>Chitinophagia</taxon>
        <taxon>Chitinophagales</taxon>
        <taxon>Chitinophagaceae</taxon>
        <taxon>Chitinophaga</taxon>
    </lineage>
</organism>
<proteinExistence type="inferred from homology"/>
<reference evidence="4" key="1">
    <citation type="submission" date="2016-10" db="EMBL/GenBank/DDBJ databases">
        <authorList>
            <person name="Varghese N."/>
            <person name="Submissions S."/>
        </authorList>
    </citation>
    <scope>NUCLEOTIDE SEQUENCE [LARGE SCALE GENOMIC DNA]</scope>
    <source>
        <strain evidence="4">DSM 3695</strain>
    </source>
</reference>
<dbReference type="Gene3D" id="1.20.1600.10">
    <property type="entry name" value="Outer membrane efflux proteins (OEP)"/>
    <property type="match status" value="1"/>
</dbReference>
<dbReference type="Proteomes" id="UP000199310">
    <property type="component" value="Unassembled WGS sequence"/>
</dbReference>
<dbReference type="GO" id="GO:0015562">
    <property type="term" value="F:efflux transmembrane transporter activity"/>
    <property type="evidence" value="ECO:0007669"/>
    <property type="project" value="InterPro"/>
</dbReference>
<keyword evidence="4" id="KW-1185">Reference proteome</keyword>
<name>A0A1I0SDX0_9BACT</name>
<feature type="chain" id="PRO_5011588838" evidence="2">
    <location>
        <begin position="25"/>
        <end position="427"/>
    </location>
</feature>
<evidence type="ECO:0000313" key="4">
    <source>
        <dbReference type="Proteomes" id="UP000199310"/>
    </source>
</evidence>
<dbReference type="RefSeq" id="WP_089904626.1">
    <property type="nucleotide sequence ID" value="NZ_FOJG01000003.1"/>
</dbReference>
<accession>A0A1I0SDX0</accession>
<gene>
    <name evidence="3" type="ORF">SAMN04488122_6724</name>
</gene>
<dbReference type="InterPro" id="IPR010131">
    <property type="entry name" value="MdtP/NodT-like"/>
</dbReference>
<dbReference type="AlphaFoldDB" id="A0A1I0SDX0"/>
<evidence type="ECO:0000313" key="3">
    <source>
        <dbReference type="EMBL" id="SEW57284.1"/>
    </source>
</evidence>
<dbReference type="SUPFAM" id="SSF56954">
    <property type="entry name" value="Outer membrane efflux proteins (OEP)"/>
    <property type="match status" value="1"/>
</dbReference>
<protein>
    <submittedName>
        <fullName evidence="3">Outer membrane protein, cobalt-zinc-cadmium efflux system</fullName>
    </submittedName>
</protein>
<keyword evidence="2" id="KW-0732">Signal</keyword>
<evidence type="ECO:0000256" key="2">
    <source>
        <dbReference type="SAM" id="SignalP"/>
    </source>
</evidence>
<dbReference type="PANTHER" id="PTHR30203">
    <property type="entry name" value="OUTER MEMBRANE CATION EFFLUX PROTEIN"/>
    <property type="match status" value="1"/>
</dbReference>
<dbReference type="Pfam" id="PF02321">
    <property type="entry name" value="OEP"/>
    <property type="match status" value="1"/>
</dbReference>
<feature type="signal peptide" evidence="2">
    <location>
        <begin position="1"/>
        <end position="24"/>
    </location>
</feature>
<evidence type="ECO:0000256" key="1">
    <source>
        <dbReference type="ARBA" id="ARBA00007613"/>
    </source>
</evidence>
<comment type="similarity">
    <text evidence="1">Belongs to the outer membrane factor (OMF) (TC 1.B.17) family.</text>
</comment>
<dbReference type="EMBL" id="FOJG01000003">
    <property type="protein sequence ID" value="SEW57284.1"/>
    <property type="molecule type" value="Genomic_DNA"/>
</dbReference>
<dbReference type="PANTHER" id="PTHR30203:SF23">
    <property type="entry name" value="OUTER MEMBRANE EFFLUX PROTEIN"/>
    <property type="match status" value="1"/>
</dbReference>
<dbReference type="InterPro" id="IPR003423">
    <property type="entry name" value="OMP_efflux"/>
</dbReference>